<keyword evidence="1" id="KW-0677">Repeat</keyword>
<dbReference type="InterPro" id="IPR011990">
    <property type="entry name" value="TPR-like_helical_dom_sf"/>
</dbReference>
<feature type="repeat" description="PPR" evidence="2">
    <location>
        <begin position="566"/>
        <end position="600"/>
    </location>
</feature>
<dbReference type="EMBL" id="JAVXUP010002983">
    <property type="protein sequence ID" value="KAK3000546.1"/>
    <property type="molecule type" value="Genomic_DNA"/>
</dbReference>
<evidence type="ECO:0000256" key="1">
    <source>
        <dbReference type="ARBA" id="ARBA00022737"/>
    </source>
</evidence>
<sequence>MRISSVRPDNFSFTSTLSACAGACELRYGKKVHALVVVSGYVSSLPVSNSLIDVYGKSFSPCSASRVFEEMGLRNEVSWCSLLFAHVNANELGIAGGVFEDMPNRVNIAWNIMIAGHARCGDIEVCFSLFKKMQEGSFCADQWTLSALMNACAESQEPVCGRVVHCLIVKSGWGFAVEVNNSILSFYASISSHDDVVKAFESIESRTQVSWNSIIDAHMKIGDTQKAFIAFQQVPERNVVSWTSMITGHARNGHGGHAISIFVDMMRSGLQPDNFTLGAVLHACSILATLGHGKMVHSFAIQYSYHAYAYAGNGLVNMYAKCGDIDSSNQAFDDILVKDIVSWNTMLLAFGLHGWASRALRVHEEMLASGLNPDKVTFIALLMTCSHSGLIDKGQALFESMTSFYGLSLELDHVACMVDVLARGGYIKEARELSNKHLGTLGVKTRSNEALFGASFTKRDVKMGTELGKELKALEPENEMGYVVLSNLYCLSGQWKEAQIVRKAMVDQGVKKMPGCSWIEVRNKMTTFVAATMLVPRLAMVWLTCMQSVGDIDSSNQAFDDILVKDTVSWNTMLLAFGLHGWASRALQVHEEKLASGLNPDKVTIIALLMTCSHSELIDKGQALFETMTSF</sequence>
<dbReference type="PANTHER" id="PTHR47926:SF465">
    <property type="entry name" value="PENTATRICOPEPTIDE REPEAT (PPR-LIKE) SUPERFAMILY PROTEIN"/>
    <property type="match status" value="1"/>
</dbReference>
<dbReference type="GO" id="GO:0009451">
    <property type="term" value="P:RNA modification"/>
    <property type="evidence" value="ECO:0007669"/>
    <property type="project" value="InterPro"/>
</dbReference>
<dbReference type="PROSITE" id="PS51257">
    <property type="entry name" value="PROKAR_LIPOPROTEIN"/>
    <property type="match status" value="1"/>
</dbReference>
<dbReference type="InterPro" id="IPR002885">
    <property type="entry name" value="PPR_rpt"/>
</dbReference>
<dbReference type="PROSITE" id="PS51375">
    <property type="entry name" value="PPR"/>
    <property type="match status" value="4"/>
</dbReference>
<evidence type="ECO:0008006" key="5">
    <source>
        <dbReference type="Google" id="ProtNLM"/>
    </source>
</evidence>
<feature type="repeat" description="PPR" evidence="2">
    <location>
        <begin position="339"/>
        <end position="373"/>
    </location>
</feature>
<dbReference type="AlphaFoldDB" id="A0AA88V2R3"/>
<keyword evidence="4" id="KW-1185">Reference proteome</keyword>
<dbReference type="FunFam" id="1.25.40.10:FF:000158">
    <property type="entry name" value="pentatricopeptide repeat-containing protein At2g33680"/>
    <property type="match status" value="1"/>
</dbReference>
<protein>
    <recommendedName>
        <fullName evidence="5">Pentatricopeptide repeat-containing protein</fullName>
    </recommendedName>
</protein>
<dbReference type="InterPro" id="IPR046848">
    <property type="entry name" value="E_motif"/>
</dbReference>
<evidence type="ECO:0000313" key="3">
    <source>
        <dbReference type="EMBL" id="KAK3000546.1"/>
    </source>
</evidence>
<dbReference type="PANTHER" id="PTHR47926">
    <property type="entry name" value="PENTATRICOPEPTIDE REPEAT-CONTAINING PROTEIN"/>
    <property type="match status" value="1"/>
</dbReference>
<gene>
    <name evidence="3" type="ORF">RJ639_022245</name>
</gene>
<name>A0AA88V2R3_9ASTE</name>
<dbReference type="GO" id="GO:0003723">
    <property type="term" value="F:RNA binding"/>
    <property type="evidence" value="ECO:0007669"/>
    <property type="project" value="InterPro"/>
</dbReference>
<evidence type="ECO:0000313" key="4">
    <source>
        <dbReference type="Proteomes" id="UP001188597"/>
    </source>
</evidence>
<dbReference type="Pfam" id="PF01535">
    <property type="entry name" value="PPR"/>
    <property type="match status" value="3"/>
</dbReference>
<dbReference type="GO" id="GO:0099402">
    <property type="term" value="P:plant organ development"/>
    <property type="evidence" value="ECO:0007669"/>
    <property type="project" value="UniProtKB-ARBA"/>
</dbReference>
<feature type="repeat" description="PPR" evidence="2">
    <location>
        <begin position="238"/>
        <end position="272"/>
    </location>
</feature>
<organism evidence="3 4">
    <name type="scientific">Escallonia herrerae</name>
    <dbReference type="NCBI Taxonomy" id="1293975"/>
    <lineage>
        <taxon>Eukaryota</taxon>
        <taxon>Viridiplantae</taxon>
        <taxon>Streptophyta</taxon>
        <taxon>Embryophyta</taxon>
        <taxon>Tracheophyta</taxon>
        <taxon>Spermatophyta</taxon>
        <taxon>Magnoliopsida</taxon>
        <taxon>eudicotyledons</taxon>
        <taxon>Gunneridae</taxon>
        <taxon>Pentapetalae</taxon>
        <taxon>asterids</taxon>
        <taxon>campanulids</taxon>
        <taxon>Escalloniales</taxon>
        <taxon>Escalloniaceae</taxon>
        <taxon>Escallonia</taxon>
    </lineage>
</organism>
<feature type="repeat" description="PPR" evidence="2">
    <location>
        <begin position="106"/>
        <end position="140"/>
    </location>
</feature>
<comment type="caution">
    <text evidence="3">The sequence shown here is derived from an EMBL/GenBank/DDBJ whole genome shotgun (WGS) entry which is preliminary data.</text>
</comment>
<dbReference type="Pfam" id="PF20431">
    <property type="entry name" value="E_motif"/>
    <property type="match status" value="1"/>
</dbReference>
<dbReference type="NCBIfam" id="TIGR00756">
    <property type="entry name" value="PPR"/>
    <property type="match status" value="3"/>
</dbReference>
<dbReference type="InterPro" id="IPR046960">
    <property type="entry name" value="PPR_At4g14850-like_plant"/>
</dbReference>
<dbReference type="FunFam" id="1.25.40.10:FF:000441">
    <property type="entry name" value="Pentatricopeptide repeat-containing protein mitochondrial"/>
    <property type="match status" value="1"/>
</dbReference>
<evidence type="ECO:0000256" key="2">
    <source>
        <dbReference type="PROSITE-ProRule" id="PRU00708"/>
    </source>
</evidence>
<reference evidence="3" key="1">
    <citation type="submission" date="2022-12" db="EMBL/GenBank/DDBJ databases">
        <title>Draft genome assemblies for two species of Escallonia (Escalloniales).</title>
        <authorList>
            <person name="Chanderbali A."/>
            <person name="Dervinis C."/>
            <person name="Anghel I."/>
            <person name="Soltis D."/>
            <person name="Soltis P."/>
            <person name="Zapata F."/>
        </authorList>
    </citation>
    <scope>NUCLEOTIDE SEQUENCE</scope>
    <source>
        <strain evidence="3">UCBG64.0493</strain>
        <tissue evidence="3">Leaf</tissue>
    </source>
</reference>
<dbReference type="Gene3D" id="1.25.40.10">
    <property type="entry name" value="Tetratricopeptide repeat domain"/>
    <property type="match status" value="4"/>
</dbReference>
<dbReference type="Proteomes" id="UP001188597">
    <property type="component" value="Unassembled WGS sequence"/>
</dbReference>
<proteinExistence type="predicted"/>
<dbReference type="Pfam" id="PF13041">
    <property type="entry name" value="PPR_2"/>
    <property type="match status" value="2"/>
</dbReference>
<accession>A0AA88V2R3</accession>